<evidence type="ECO:0000313" key="4">
    <source>
        <dbReference type="Proteomes" id="UP001370100"/>
    </source>
</evidence>
<dbReference type="InterPro" id="IPR002525">
    <property type="entry name" value="Transp_IS110-like_N"/>
</dbReference>
<dbReference type="InterPro" id="IPR003346">
    <property type="entry name" value="Transposase_20"/>
</dbReference>
<keyword evidence="4" id="KW-1185">Reference proteome</keyword>
<accession>A0ABU8NHN6</accession>
<evidence type="ECO:0000313" key="3">
    <source>
        <dbReference type="EMBL" id="MEJ2890919.1"/>
    </source>
</evidence>
<protein>
    <submittedName>
        <fullName evidence="3">IS110 family transposase</fullName>
    </submittedName>
</protein>
<comment type="caution">
    <text evidence="3">The sequence shown here is derived from an EMBL/GenBank/DDBJ whole genome shotgun (WGS) entry which is preliminary data.</text>
</comment>
<dbReference type="Proteomes" id="UP001370100">
    <property type="component" value="Unassembled WGS sequence"/>
</dbReference>
<proteinExistence type="predicted"/>
<reference evidence="3 4" key="1">
    <citation type="submission" date="2024-03" db="EMBL/GenBank/DDBJ databases">
        <title>Actinomycetospora sp. OC33-EN06, a novel actinomycete isolated from wild orchid (Aerides multiflora).</title>
        <authorList>
            <person name="Suriyachadkun C."/>
        </authorList>
    </citation>
    <scope>NUCLEOTIDE SEQUENCE [LARGE SCALE GENOMIC DNA]</scope>
    <source>
        <strain evidence="3 4">OC33-EN06</strain>
    </source>
</reference>
<sequence length="365" mass="39770">MKLRRDDVIVGVDTHKDEHVAVLLDGLGGRLAELFIPATIAGFDTLLSFCREHVGAEGTIVAFGVEGTGSYGIGLARFLRRHGLTVHEVHRPPRKGERRMSGKSDTIDAEHAARQVLSGRRHPVPKAAAGAVEALRLIKVARDTAVKARTSAMITLKATLVTAVDELRAELEPLSDHKLITVCAALEPGGELDDPEAAMRHVLRSLARRWLELHEEIKTHSRHLKVQTKAAAPRLVDAVGVGLDIAAEMLVTAGDNSDRVRSESAFAKLCGASPIPAGSGKTNGRHRLNRGGNRQANAALYRAVIVRMRWHQPTIDYVARRTAEGLSKREIIRCLKRYLAREIYRLLPPPSVTREASAGPLPRAA</sequence>
<dbReference type="Pfam" id="PF01548">
    <property type="entry name" value="DEDD_Tnp_IS110"/>
    <property type="match status" value="1"/>
</dbReference>
<feature type="domain" description="Transposase IS110-like N-terminal" evidence="1">
    <location>
        <begin position="10"/>
        <end position="161"/>
    </location>
</feature>
<dbReference type="InterPro" id="IPR047650">
    <property type="entry name" value="Transpos_IS110"/>
</dbReference>
<dbReference type="PANTHER" id="PTHR33055">
    <property type="entry name" value="TRANSPOSASE FOR INSERTION SEQUENCE ELEMENT IS1111A"/>
    <property type="match status" value="1"/>
</dbReference>
<evidence type="ECO:0000259" key="2">
    <source>
        <dbReference type="Pfam" id="PF02371"/>
    </source>
</evidence>
<dbReference type="PANTHER" id="PTHR33055:SF16">
    <property type="entry name" value="TRANSPOSASE FOR INSERTION SEQUENCE ELEMENT IS1547"/>
    <property type="match status" value="1"/>
</dbReference>
<dbReference type="Pfam" id="PF02371">
    <property type="entry name" value="Transposase_20"/>
    <property type="match status" value="1"/>
</dbReference>
<dbReference type="EMBL" id="JBBEGL010000026">
    <property type="protein sequence ID" value="MEJ2890919.1"/>
    <property type="molecule type" value="Genomic_DNA"/>
</dbReference>
<name>A0ABU8NHN6_9PSEU</name>
<dbReference type="NCBIfam" id="NF033542">
    <property type="entry name" value="transpos_IS110"/>
    <property type="match status" value="1"/>
</dbReference>
<gene>
    <name evidence="3" type="ORF">WCD41_31010</name>
</gene>
<feature type="domain" description="Transposase IS116/IS110/IS902 C-terminal" evidence="2">
    <location>
        <begin position="238"/>
        <end position="316"/>
    </location>
</feature>
<evidence type="ECO:0000259" key="1">
    <source>
        <dbReference type="Pfam" id="PF01548"/>
    </source>
</evidence>
<dbReference type="RefSeq" id="WP_337719121.1">
    <property type="nucleotide sequence ID" value="NZ_JBBEGL010000026.1"/>
</dbReference>
<organism evidence="3 4">
    <name type="scientific">Actinomycetospora aeridis</name>
    <dbReference type="NCBI Taxonomy" id="3129231"/>
    <lineage>
        <taxon>Bacteria</taxon>
        <taxon>Bacillati</taxon>
        <taxon>Actinomycetota</taxon>
        <taxon>Actinomycetes</taxon>
        <taxon>Pseudonocardiales</taxon>
        <taxon>Pseudonocardiaceae</taxon>
        <taxon>Actinomycetospora</taxon>
    </lineage>
</organism>